<dbReference type="CDD" id="cd00293">
    <property type="entry name" value="USP-like"/>
    <property type="match status" value="1"/>
</dbReference>
<reference evidence="2 3" key="1">
    <citation type="submission" date="2018-04" db="EMBL/GenBank/DDBJ databases">
        <title>Genomic Encyclopedia of Type Strains, Phase III (KMG-III): the genomes of soil and plant-associated and newly described type strains.</title>
        <authorList>
            <person name="Whitman W."/>
        </authorList>
    </citation>
    <scope>NUCLEOTIDE SEQUENCE [LARGE SCALE GENOMIC DNA]</scope>
    <source>
        <strain evidence="2 3">NW12</strain>
    </source>
</reference>
<sequence>MIKTILAIVEGPVRGGSFIDAVLGLADHRQAHMIFDVLTAAPMLSPNLAPFGTVYTLSSELRQLVRDHASSLRSLLPPDSQAEIVSQCDDVGWIPGDVRASAPLADLVMIGPHESWSIDWLRRRTIETVLMASGTPLLLLPPGRSIRNVGHAVLGWKPGPTAMRALQNLVRLAAPGARIDVVAIKHGLADQPETALEPVVALLHRHGFGVEGHALERSGKAQDRLTSFALDRGADLLLIGGFAHSRMREIVLGGVTRSLIDDPRLPVLMAH</sequence>
<name>A0A2T4YLS8_9SPHN</name>
<evidence type="ECO:0000259" key="1">
    <source>
        <dbReference type="Pfam" id="PF00582"/>
    </source>
</evidence>
<protein>
    <submittedName>
        <fullName evidence="2">Nucleotide-binding universal stress UspA family protein</fullName>
    </submittedName>
</protein>
<accession>A0A2T4YLS8</accession>
<feature type="domain" description="UspA" evidence="1">
    <location>
        <begin position="188"/>
        <end position="270"/>
    </location>
</feature>
<dbReference type="RefSeq" id="WP_107932907.1">
    <property type="nucleotide sequence ID" value="NZ_PZZN01000003.1"/>
</dbReference>
<dbReference type="InterPro" id="IPR006016">
    <property type="entry name" value="UspA"/>
</dbReference>
<dbReference type="Proteomes" id="UP000240996">
    <property type="component" value="Unassembled WGS sequence"/>
</dbReference>
<dbReference type="SUPFAM" id="SSF52402">
    <property type="entry name" value="Adenine nucleotide alpha hydrolases-like"/>
    <property type="match status" value="1"/>
</dbReference>
<keyword evidence="3" id="KW-1185">Reference proteome</keyword>
<gene>
    <name evidence="2" type="ORF">C8J24_2556</name>
</gene>
<evidence type="ECO:0000313" key="3">
    <source>
        <dbReference type="Proteomes" id="UP000240996"/>
    </source>
</evidence>
<organism evidence="2 3">
    <name type="scientific">Sphingomonas aerolata</name>
    <dbReference type="NCBI Taxonomy" id="185951"/>
    <lineage>
        <taxon>Bacteria</taxon>
        <taxon>Pseudomonadati</taxon>
        <taxon>Pseudomonadota</taxon>
        <taxon>Alphaproteobacteria</taxon>
        <taxon>Sphingomonadales</taxon>
        <taxon>Sphingomonadaceae</taxon>
        <taxon>Sphingomonas</taxon>
    </lineage>
</organism>
<dbReference type="Gene3D" id="3.40.50.12370">
    <property type="match status" value="1"/>
</dbReference>
<dbReference type="Pfam" id="PF00582">
    <property type="entry name" value="Usp"/>
    <property type="match status" value="1"/>
</dbReference>
<dbReference type="AlphaFoldDB" id="A0A2T4YLS8"/>
<dbReference type="EMBL" id="PZZN01000003">
    <property type="protein sequence ID" value="PTM44354.1"/>
    <property type="molecule type" value="Genomic_DNA"/>
</dbReference>
<evidence type="ECO:0000313" key="2">
    <source>
        <dbReference type="EMBL" id="PTM44354.1"/>
    </source>
</evidence>
<proteinExistence type="predicted"/>
<comment type="caution">
    <text evidence="2">The sequence shown here is derived from an EMBL/GenBank/DDBJ whole genome shotgun (WGS) entry which is preliminary data.</text>
</comment>